<feature type="region of interest" description="Disordered" evidence="7">
    <location>
        <begin position="147"/>
        <end position="167"/>
    </location>
</feature>
<dbReference type="SUPFAM" id="SSF48695">
    <property type="entry name" value="Multiheme cytochromes"/>
    <property type="match status" value="1"/>
</dbReference>
<dbReference type="PRINTS" id="PR00607">
    <property type="entry name" value="CYTCHROMECIE"/>
</dbReference>
<dbReference type="InterPro" id="IPR036280">
    <property type="entry name" value="Multihaem_cyt_sf"/>
</dbReference>
<dbReference type="InterPro" id="IPR026352">
    <property type="entry name" value="Nanowire_3heme"/>
</dbReference>
<comment type="caution">
    <text evidence="10">The sequence shown here is derived from an EMBL/GenBank/DDBJ whole genome shotgun (WGS) entry which is preliminary data.</text>
</comment>
<dbReference type="AlphaFoldDB" id="A0A3N1Y278"/>
<dbReference type="Gene3D" id="3.90.10.10">
    <property type="entry name" value="Cytochrome C3"/>
    <property type="match status" value="1"/>
</dbReference>
<dbReference type="NCBIfam" id="TIGR04257">
    <property type="entry name" value="nanowire_3heme"/>
    <property type="match status" value="1"/>
</dbReference>
<dbReference type="Pfam" id="PF14522">
    <property type="entry name" value="Cytochrome_C7"/>
    <property type="match status" value="1"/>
</dbReference>
<keyword evidence="4" id="KW-0249">Electron transport</keyword>
<evidence type="ECO:0000256" key="3">
    <source>
        <dbReference type="ARBA" id="ARBA00022723"/>
    </source>
</evidence>
<dbReference type="Pfam" id="PF13442">
    <property type="entry name" value="Cytochrome_CBB3"/>
    <property type="match status" value="1"/>
</dbReference>
<dbReference type="InterPro" id="IPR002323">
    <property type="entry name" value="Cyt_CIE"/>
</dbReference>
<feature type="chain" id="PRO_5018168830" evidence="8">
    <location>
        <begin position="23"/>
        <end position="305"/>
    </location>
</feature>
<dbReference type="EMBL" id="RJVI01000002">
    <property type="protein sequence ID" value="ROR32919.1"/>
    <property type="molecule type" value="Genomic_DNA"/>
</dbReference>
<feature type="compositionally biased region" description="Basic and acidic residues" evidence="7">
    <location>
        <begin position="157"/>
        <end position="166"/>
    </location>
</feature>
<evidence type="ECO:0000256" key="5">
    <source>
        <dbReference type="ARBA" id="ARBA00023004"/>
    </source>
</evidence>
<dbReference type="OrthoDB" id="9814708at2"/>
<keyword evidence="5 6" id="KW-0408">Iron</keyword>
<accession>A0A3N1Y278</accession>
<evidence type="ECO:0000256" key="1">
    <source>
        <dbReference type="ARBA" id="ARBA00022448"/>
    </source>
</evidence>
<evidence type="ECO:0000256" key="8">
    <source>
        <dbReference type="SAM" id="SignalP"/>
    </source>
</evidence>
<gene>
    <name evidence="10" type="ORF">EDC57_2134</name>
</gene>
<evidence type="ECO:0000256" key="4">
    <source>
        <dbReference type="ARBA" id="ARBA00022982"/>
    </source>
</evidence>
<dbReference type="InterPro" id="IPR036909">
    <property type="entry name" value="Cyt_c-like_dom_sf"/>
</dbReference>
<dbReference type="Gene3D" id="1.10.760.10">
    <property type="entry name" value="Cytochrome c-like domain"/>
    <property type="match status" value="1"/>
</dbReference>
<keyword evidence="3 6" id="KW-0479">Metal-binding</keyword>
<dbReference type="InterPro" id="IPR029467">
    <property type="entry name" value="Cyt_c7-like"/>
</dbReference>
<evidence type="ECO:0000313" key="11">
    <source>
        <dbReference type="Proteomes" id="UP000276634"/>
    </source>
</evidence>
<protein>
    <submittedName>
        <fullName evidence="10">C(7)-type cytochrome triheme protein</fullName>
    </submittedName>
</protein>
<evidence type="ECO:0000256" key="6">
    <source>
        <dbReference type="PROSITE-ProRule" id="PRU00433"/>
    </source>
</evidence>
<proteinExistence type="predicted"/>
<dbReference type="Proteomes" id="UP000276634">
    <property type="component" value="Unassembled WGS sequence"/>
</dbReference>
<evidence type="ECO:0000256" key="7">
    <source>
        <dbReference type="SAM" id="MobiDB-lite"/>
    </source>
</evidence>
<dbReference type="InterPro" id="IPR009056">
    <property type="entry name" value="Cyt_c-like_dom"/>
</dbReference>
<dbReference type="RefSeq" id="WP_123401811.1">
    <property type="nucleotide sequence ID" value="NZ_RJVI01000002.1"/>
</dbReference>
<evidence type="ECO:0000256" key="2">
    <source>
        <dbReference type="ARBA" id="ARBA00022617"/>
    </source>
</evidence>
<dbReference type="PROSITE" id="PS51007">
    <property type="entry name" value="CYTC"/>
    <property type="match status" value="1"/>
</dbReference>
<evidence type="ECO:0000313" key="10">
    <source>
        <dbReference type="EMBL" id="ROR32919.1"/>
    </source>
</evidence>
<dbReference type="PANTHER" id="PTHR40942:SF4">
    <property type="entry name" value="CYTOCHROME C5"/>
    <property type="match status" value="1"/>
</dbReference>
<dbReference type="GO" id="GO:0020037">
    <property type="term" value="F:heme binding"/>
    <property type="evidence" value="ECO:0007669"/>
    <property type="project" value="InterPro"/>
</dbReference>
<sequence length="305" mass="32714">MRRLRLFVLAVAALGLAGPAAAATGKEVVDTICAGCHRAGVLGAPRLGKAQDWKERLQQGRKTLYEHALKGFKAMPAKGGNPKLTDAEVRAAVDHMLSLAEADKGGAAGGGEAAAAKEATAAAPAPRAAPKPRVSAVNRFNRLLEKEADCNPPPPEDGIHDPENDGTHLLLPPKEAFTDLPKAPSGNCVDWVKALEDGYINPRYDRLDPNVQPIVMDLNIVREVKGSMPDVVYPHKQHTEWLDCSNCHPAIFVPQKGANQISMAAILLGQKCGACHGKVSFPVKDCRKCHSKKKPMTLQRTQTTQ</sequence>
<dbReference type="SUPFAM" id="SSF46626">
    <property type="entry name" value="Cytochrome c"/>
    <property type="match status" value="1"/>
</dbReference>
<dbReference type="PANTHER" id="PTHR40942">
    <property type="match status" value="1"/>
</dbReference>
<dbReference type="GO" id="GO:0005506">
    <property type="term" value="F:iron ion binding"/>
    <property type="evidence" value="ECO:0007669"/>
    <property type="project" value="InterPro"/>
</dbReference>
<feature type="signal peptide" evidence="8">
    <location>
        <begin position="1"/>
        <end position="22"/>
    </location>
</feature>
<organism evidence="10 11">
    <name type="scientific">Inmirania thermothiophila</name>
    <dbReference type="NCBI Taxonomy" id="1750597"/>
    <lineage>
        <taxon>Bacteria</taxon>
        <taxon>Pseudomonadati</taxon>
        <taxon>Pseudomonadota</taxon>
        <taxon>Gammaproteobacteria</taxon>
        <taxon>Chromatiales</taxon>
        <taxon>Ectothiorhodospiraceae</taxon>
        <taxon>Inmirania</taxon>
    </lineage>
</organism>
<dbReference type="GO" id="GO:0009055">
    <property type="term" value="F:electron transfer activity"/>
    <property type="evidence" value="ECO:0007669"/>
    <property type="project" value="InterPro"/>
</dbReference>
<evidence type="ECO:0000259" key="9">
    <source>
        <dbReference type="PROSITE" id="PS51007"/>
    </source>
</evidence>
<keyword evidence="11" id="KW-1185">Reference proteome</keyword>
<dbReference type="CDD" id="cd08168">
    <property type="entry name" value="Cytochrom_C3"/>
    <property type="match status" value="1"/>
</dbReference>
<keyword evidence="1" id="KW-0813">Transport</keyword>
<keyword evidence="2 6" id="KW-0349">Heme</keyword>
<keyword evidence="8" id="KW-0732">Signal</keyword>
<reference evidence="10 11" key="1">
    <citation type="submission" date="2018-11" db="EMBL/GenBank/DDBJ databases">
        <title>Genomic Encyclopedia of Type Strains, Phase IV (KMG-IV): sequencing the most valuable type-strain genomes for metagenomic binning, comparative biology and taxonomic classification.</title>
        <authorList>
            <person name="Goeker M."/>
        </authorList>
    </citation>
    <scope>NUCLEOTIDE SEQUENCE [LARGE SCALE GENOMIC DNA]</scope>
    <source>
        <strain evidence="10 11">DSM 100275</strain>
    </source>
</reference>
<name>A0A3N1Y278_9GAMM</name>
<feature type="domain" description="Cytochrome c" evidence="9">
    <location>
        <begin position="20"/>
        <end position="100"/>
    </location>
</feature>